<protein>
    <submittedName>
        <fullName evidence="2">GNAT family N-acetyltransferase</fullName>
    </submittedName>
</protein>
<dbReference type="AlphaFoldDB" id="A0A4R4XEU1"/>
<feature type="domain" description="N-acetyltransferase" evidence="1">
    <location>
        <begin position="118"/>
        <end position="263"/>
    </location>
</feature>
<reference evidence="2 3" key="1">
    <citation type="submission" date="2019-02" db="EMBL/GenBank/DDBJ databases">
        <title>Draft genome sequences of novel Actinobacteria.</title>
        <authorList>
            <person name="Sahin N."/>
            <person name="Ay H."/>
            <person name="Saygin H."/>
        </authorList>
    </citation>
    <scope>NUCLEOTIDE SEQUENCE [LARGE SCALE GENOMIC DNA]</scope>
    <source>
        <strain evidence="2 3">16K104</strain>
    </source>
</reference>
<evidence type="ECO:0000259" key="1">
    <source>
        <dbReference type="PROSITE" id="PS51186"/>
    </source>
</evidence>
<accession>A0A4R4XEU1</accession>
<comment type="caution">
    <text evidence="2">The sequence shown here is derived from an EMBL/GenBank/DDBJ whole genome shotgun (WGS) entry which is preliminary data.</text>
</comment>
<organism evidence="2 3">
    <name type="scientific">Kribbella turkmenica</name>
    <dbReference type="NCBI Taxonomy" id="2530375"/>
    <lineage>
        <taxon>Bacteria</taxon>
        <taxon>Bacillati</taxon>
        <taxon>Actinomycetota</taxon>
        <taxon>Actinomycetes</taxon>
        <taxon>Propionibacteriales</taxon>
        <taxon>Kribbellaceae</taxon>
        <taxon>Kribbella</taxon>
    </lineage>
</organism>
<name>A0A4R4XEU1_9ACTN</name>
<dbReference type="RefSeq" id="WP_132316645.1">
    <property type="nucleotide sequence ID" value="NZ_SMKR01000013.1"/>
</dbReference>
<sequence length="263" mass="28962">MNITSLGYQTDLMLLRLRGSSLTEMDDYIVVRTPSNPTFWWGHFLLFRTAFAPGELPVRLKQFASEFPDAKHVAFGIDSVDGVVGAEEELSEAGFEVGRDTVMTASEVREPSRPNTSSEFRCLTSPNDWEQQVNLTLATAPPTTEEGYEGYVRAKIEGERRLTEAGQAQWFGAFEAGKLQSSLGLVTDGAGVARFQSVQTHPGDRGRGLASTLVHRASTYGLSELRARTLVMVADPGYLAIGLYRALGFADRETQIHLTKRPQ</sequence>
<dbReference type="InterPro" id="IPR000182">
    <property type="entry name" value="GNAT_dom"/>
</dbReference>
<dbReference type="InterPro" id="IPR016181">
    <property type="entry name" value="Acyl_CoA_acyltransferase"/>
</dbReference>
<dbReference type="Gene3D" id="3.40.630.30">
    <property type="match status" value="1"/>
</dbReference>
<dbReference type="Pfam" id="PF08445">
    <property type="entry name" value="FR47"/>
    <property type="match status" value="1"/>
</dbReference>
<dbReference type="EMBL" id="SMKR01000013">
    <property type="protein sequence ID" value="TDD29194.1"/>
    <property type="molecule type" value="Genomic_DNA"/>
</dbReference>
<dbReference type="GO" id="GO:0016747">
    <property type="term" value="F:acyltransferase activity, transferring groups other than amino-acyl groups"/>
    <property type="evidence" value="ECO:0007669"/>
    <property type="project" value="InterPro"/>
</dbReference>
<dbReference type="SUPFAM" id="SSF55729">
    <property type="entry name" value="Acyl-CoA N-acyltransferases (Nat)"/>
    <property type="match status" value="1"/>
</dbReference>
<evidence type="ECO:0000313" key="3">
    <source>
        <dbReference type="Proteomes" id="UP000295172"/>
    </source>
</evidence>
<proteinExistence type="predicted"/>
<keyword evidence="3" id="KW-1185">Reference proteome</keyword>
<keyword evidence="2" id="KW-0808">Transferase</keyword>
<dbReference type="OrthoDB" id="9797456at2"/>
<gene>
    <name evidence="2" type="ORF">E1218_04820</name>
</gene>
<evidence type="ECO:0000313" key="2">
    <source>
        <dbReference type="EMBL" id="TDD29194.1"/>
    </source>
</evidence>
<dbReference type="PROSITE" id="PS51186">
    <property type="entry name" value="GNAT"/>
    <property type="match status" value="1"/>
</dbReference>
<dbReference type="InterPro" id="IPR013653">
    <property type="entry name" value="GCN5-like_dom"/>
</dbReference>
<dbReference type="Proteomes" id="UP000295172">
    <property type="component" value="Unassembled WGS sequence"/>
</dbReference>